<feature type="transmembrane region" description="Helical" evidence="7">
    <location>
        <begin position="369"/>
        <end position="399"/>
    </location>
</feature>
<evidence type="ECO:0000259" key="8">
    <source>
        <dbReference type="Pfam" id="PF02687"/>
    </source>
</evidence>
<keyword evidence="2" id="KW-1003">Cell membrane</keyword>
<feature type="transmembrane region" description="Helical" evidence="7">
    <location>
        <begin position="427"/>
        <end position="449"/>
    </location>
</feature>
<dbReference type="PANTHER" id="PTHR30572">
    <property type="entry name" value="MEMBRANE COMPONENT OF TRANSPORTER-RELATED"/>
    <property type="match status" value="1"/>
</dbReference>
<keyword evidence="3 7" id="KW-0812">Transmembrane</keyword>
<keyword evidence="11" id="KW-1185">Reference proteome</keyword>
<dbReference type="PRINTS" id="PR00500">
    <property type="entry name" value="POLYCYSTIN1"/>
</dbReference>
<evidence type="ECO:0000256" key="6">
    <source>
        <dbReference type="ARBA" id="ARBA00038076"/>
    </source>
</evidence>
<dbReference type="EMBL" id="CP007130">
    <property type="protein sequence ID" value="AHG93426.1"/>
    <property type="molecule type" value="Genomic_DNA"/>
</dbReference>
<accession>W0RRU4</accession>
<dbReference type="InParanoid" id="W0RRU4"/>
<dbReference type="InterPro" id="IPR003838">
    <property type="entry name" value="ABC3_permease_C"/>
</dbReference>
<evidence type="ECO:0000256" key="4">
    <source>
        <dbReference type="ARBA" id="ARBA00022989"/>
    </source>
</evidence>
<dbReference type="HOGENOM" id="CLU_009433_1_0_0"/>
<keyword evidence="5 7" id="KW-0472">Membrane</keyword>
<feature type="transmembrane region" description="Helical" evidence="7">
    <location>
        <begin position="869"/>
        <end position="888"/>
    </location>
</feature>
<protein>
    <submittedName>
        <fullName evidence="10">MacB-like periplasmic core domain protein</fullName>
    </submittedName>
</protein>
<feature type="transmembrane region" description="Helical" evidence="7">
    <location>
        <begin position="512"/>
        <end position="540"/>
    </location>
</feature>
<keyword evidence="4 7" id="KW-1133">Transmembrane helix</keyword>
<evidence type="ECO:0000256" key="1">
    <source>
        <dbReference type="ARBA" id="ARBA00004651"/>
    </source>
</evidence>
<dbReference type="AlphaFoldDB" id="W0RRU4"/>
<dbReference type="RefSeq" id="WP_025414730.1">
    <property type="nucleotide sequence ID" value="NZ_CP007130.1"/>
</dbReference>
<dbReference type="eggNOG" id="COG0577">
    <property type="taxonomic scope" value="Bacteria"/>
</dbReference>
<dbReference type="InterPro" id="IPR047928">
    <property type="entry name" value="Perm_prefix_1"/>
</dbReference>
<sequence>MSVVGIVRGTLSRLRATLRGHDRADDELRAEMEAHLAMATEEYVRRGLPPDEARRRALVESGGLTQAARLVHAQRGLPWIERLAADASYAVRHFRHTPMATVTMLLVLSLGLGTNVVLFTVMNSLATLPAPGIARDAALVRVRGSVRATRTTSAQARLLSWPEVQAYAARTELFDRVAAHANETALVDLAGAPSDPVAARVVFVTPNYFDVLGVRPALGTVPPAEPDVTRLTTSPTAVISDAMWRRRFGGARDVIGRVVRINEVPVEIVGVAPPRFVGTGGGAPGSGAMTMWVPLAAYPLLQKRTAAVFAGADSLFLSAFARLRPGVTTAAAAPVVAAIAARARADSIGADVVPMRAANSRVSQQADQIVSAALAGGFALLVLLVTCTNVSALMVGLAVARRREIGVRLALGAPRTRLIRQLLTESVLLSLAAAAVGLAVTALGIRVAGAALEDVQLVVDWRVTAATCAVALVTGVLFGLSPALHATRVSVGEVMKGVARTTSAARSRLQSALVVVQIALTQPLLVGLGVVIVTMLAGAADRTPSAVSDRIAEVELDPWAGRVSPDVLAARIDAVVARVGAVPGVVAAVPMQMGTIGAPLVVHPHDRVPGVAAVGALDAQLTAAPRGYFAAFGVHVVRGRDFTDGERAPATHDPARPLSYDVVIVASDIARRLWGAADPLGRRLVIAGSDDGQGTAMTVVGVVDAAAPAGPNDDAARVRVYVPYATMNTGVLARTTGPAAPMLDALRRAVAAEAPQLPIVRAQTMAEREAAFRRDVLRAGGAAAGGGLLALLLSAMGLYAVVSFAVAQRTAEIGIRTALGAGRGQVVRMFFARGLALSASGLVVGLPLSVLAARYAVGALHWSPTRTPVLGVAIGLVVLAVAAAAVWIPARRASAVDPIVALRTE</sequence>
<evidence type="ECO:0000256" key="3">
    <source>
        <dbReference type="ARBA" id="ARBA00022692"/>
    </source>
</evidence>
<dbReference type="NCBIfam" id="NF038403">
    <property type="entry name" value="perm_prefix_1"/>
    <property type="match status" value="1"/>
</dbReference>
<name>W0RRU4_9BACT</name>
<dbReference type="InterPro" id="IPR000434">
    <property type="entry name" value="PC1"/>
</dbReference>
<geneLocation type="plasmid" evidence="10 11">
    <name>2</name>
</geneLocation>
<reference evidence="10 11" key="1">
    <citation type="journal article" date="2014" name="Genome Announc.">
        <title>Genome Sequence and Methylome of Soil Bacterium Gemmatirosa kalamazoonensis KBS708T, a Member of the Rarely Cultivated Gemmatimonadetes Phylum.</title>
        <authorList>
            <person name="Debruyn J.M."/>
            <person name="Radosevich M."/>
            <person name="Wommack K.E."/>
            <person name="Polson S.W."/>
            <person name="Hauser L.J."/>
            <person name="Fawaz M.N."/>
            <person name="Korlach J."/>
            <person name="Tsai Y.C."/>
        </authorList>
    </citation>
    <scope>NUCLEOTIDE SEQUENCE [LARGE SCALE GENOMIC DNA]</scope>
    <source>
        <strain evidence="10 11">KBS708</strain>
        <plasmid evidence="11">Plasmid 2</plasmid>
    </source>
</reference>
<dbReference type="PANTHER" id="PTHR30572:SF4">
    <property type="entry name" value="ABC TRANSPORTER PERMEASE YTRF"/>
    <property type="match status" value="1"/>
</dbReference>
<feature type="domain" description="ABC3 transporter permease C-terminal" evidence="8">
    <location>
        <begin position="788"/>
        <end position="896"/>
    </location>
</feature>
<feature type="domain" description="MacB-like periplasmic core" evidence="9">
    <location>
        <begin position="526"/>
        <end position="728"/>
    </location>
</feature>
<feature type="domain" description="ABC3 transporter permease C-terminal" evidence="8">
    <location>
        <begin position="378"/>
        <end position="490"/>
    </location>
</feature>
<dbReference type="InterPro" id="IPR025857">
    <property type="entry name" value="MacB_PCD"/>
</dbReference>
<evidence type="ECO:0000313" key="11">
    <source>
        <dbReference type="Proteomes" id="UP000019151"/>
    </source>
</evidence>
<comment type="similarity">
    <text evidence="6">Belongs to the ABC-4 integral membrane protein family.</text>
</comment>
<dbReference type="Pfam" id="PF02687">
    <property type="entry name" value="FtsX"/>
    <property type="match status" value="2"/>
</dbReference>
<comment type="subcellular location">
    <subcellularLocation>
        <location evidence="1">Cell membrane</location>
        <topology evidence="1">Multi-pass membrane protein</topology>
    </subcellularLocation>
</comment>
<gene>
    <name evidence="10" type="ORF">J421_5891</name>
</gene>
<feature type="transmembrane region" description="Helical" evidence="7">
    <location>
        <begin position="835"/>
        <end position="857"/>
    </location>
</feature>
<evidence type="ECO:0000259" key="9">
    <source>
        <dbReference type="Pfam" id="PF12704"/>
    </source>
</evidence>
<dbReference type="GO" id="GO:0022857">
    <property type="term" value="F:transmembrane transporter activity"/>
    <property type="evidence" value="ECO:0007669"/>
    <property type="project" value="TreeGrafter"/>
</dbReference>
<dbReference type="KEGG" id="gba:J421_5891"/>
<proteinExistence type="inferred from homology"/>
<dbReference type="InterPro" id="IPR050250">
    <property type="entry name" value="Macrolide_Exporter_MacB"/>
</dbReference>
<feature type="domain" description="MacB-like periplasmic core" evidence="9">
    <location>
        <begin position="101"/>
        <end position="333"/>
    </location>
</feature>
<feature type="transmembrane region" description="Helical" evidence="7">
    <location>
        <begin position="782"/>
        <end position="807"/>
    </location>
</feature>
<evidence type="ECO:0000313" key="10">
    <source>
        <dbReference type="EMBL" id="AHG93426.1"/>
    </source>
</evidence>
<evidence type="ECO:0000256" key="5">
    <source>
        <dbReference type="ARBA" id="ARBA00023136"/>
    </source>
</evidence>
<evidence type="ECO:0000256" key="7">
    <source>
        <dbReference type="SAM" id="Phobius"/>
    </source>
</evidence>
<evidence type="ECO:0000256" key="2">
    <source>
        <dbReference type="ARBA" id="ARBA00022475"/>
    </source>
</evidence>
<dbReference type="OrthoDB" id="8735006at2"/>
<dbReference type="Proteomes" id="UP000019151">
    <property type="component" value="Plasmid 2"/>
</dbReference>
<dbReference type="GO" id="GO:0005886">
    <property type="term" value="C:plasma membrane"/>
    <property type="evidence" value="ECO:0007669"/>
    <property type="project" value="UniProtKB-SubCell"/>
</dbReference>
<keyword evidence="10" id="KW-0614">Plasmid</keyword>
<feature type="transmembrane region" description="Helical" evidence="7">
    <location>
        <begin position="102"/>
        <end position="122"/>
    </location>
</feature>
<dbReference type="Pfam" id="PF12704">
    <property type="entry name" value="MacB_PCD"/>
    <property type="match status" value="2"/>
</dbReference>
<organism evidence="10 11">
    <name type="scientific">Gemmatirosa kalamazoonensis</name>
    <dbReference type="NCBI Taxonomy" id="861299"/>
    <lineage>
        <taxon>Bacteria</taxon>
        <taxon>Pseudomonadati</taxon>
        <taxon>Gemmatimonadota</taxon>
        <taxon>Gemmatimonadia</taxon>
        <taxon>Gemmatimonadales</taxon>
        <taxon>Gemmatimonadaceae</taxon>
        <taxon>Gemmatirosa</taxon>
    </lineage>
</organism>
<feature type="transmembrane region" description="Helical" evidence="7">
    <location>
        <begin position="461"/>
        <end position="480"/>
    </location>
</feature>